<gene>
    <name evidence="5" type="ordered locus">Daci_0345</name>
</gene>
<sequence length="212" mass="23349">MARHRASPEALRYRCRFPFCLPPIRMTRNTTTPIHPQFLGRMSPRAFKPEALSQAQIEQLADAARWAPSASNKQPWHFAYALRGDANWQAFSTIPNEFNRRWCLEAGALIVLMSDRQASPGKHSFDAGCAWGYLALEAHAMGLATHAMGGFSADAAREVLRLPEHLEPEVVIAVGWRGDAATLPDDLREREVPSPRKPLAEVLSAGPVATGG</sequence>
<dbReference type="SUPFAM" id="SSF55469">
    <property type="entry name" value="FMN-dependent nitroreductase-like"/>
    <property type="match status" value="1"/>
</dbReference>
<dbReference type="HOGENOM" id="CLU_070764_6_0_4"/>
<evidence type="ECO:0000256" key="1">
    <source>
        <dbReference type="ARBA" id="ARBA00007118"/>
    </source>
</evidence>
<organism evidence="5 6">
    <name type="scientific">Delftia acidovorans (strain DSM 14801 / SPH-1)</name>
    <dbReference type="NCBI Taxonomy" id="398578"/>
    <lineage>
        <taxon>Bacteria</taxon>
        <taxon>Pseudomonadati</taxon>
        <taxon>Pseudomonadota</taxon>
        <taxon>Betaproteobacteria</taxon>
        <taxon>Burkholderiales</taxon>
        <taxon>Comamonadaceae</taxon>
        <taxon>Delftia</taxon>
    </lineage>
</organism>
<dbReference type="InterPro" id="IPR000415">
    <property type="entry name" value="Nitroreductase-like"/>
</dbReference>
<feature type="compositionally biased region" description="Basic and acidic residues" evidence="3">
    <location>
        <begin position="185"/>
        <end position="194"/>
    </location>
</feature>
<reference evidence="6" key="2">
    <citation type="submission" date="2007-11" db="EMBL/GenBank/DDBJ databases">
        <title>Complete sequence of Delftia acidovorans DSM 14801 / SPH-1.</title>
        <authorList>
            <person name="Copeland A."/>
            <person name="Lucas S."/>
            <person name="Lapidus A."/>
            <person name="Barry K."/>
            <person name="Glavina del Rio T."/>
            <person name="Dalin E."/>
            <person name="Tice H."/>
            <person name="Pitluck S."/>
            <person name="Lowry S."/>
            <person name="Clum A."/>
            <person name="Schmutz J."/>
            <person name="Larimer F."/>
            <person name="Land M."/>
            <person name="Hauser L."/>
            <person name="Kyrpides N."/>
            <person name="Kim E."/>
            <person name="Schleheck D."/>
            <person name="Richardson P."/>
        </authorList>
    </citation>
    <scope>NUCLEOTIDE SEQUENCE [LARGE SCALE GENOMIC DNA]</scope>
    <source>
        <strain evidence="6">DSM 14801 / SPH-1</strain>
    </source>
</reference>
<dbReference type="PANTHER" id="PTHR43673:SF10">
    <property type="entry name" value="NADH DEHYDROGENASE_NAD(P)H NITROREDUCTASE XCC3605-RELATED"/>
    <property type="match status" value="1"/>
</dbReference>
<dbReference type="KEGG" id="dac:Daci_0345"/>
<name>A9BR36_DELAS</name>
<dbReference type="AlphaFoldDB" id="A9BR36"/>
<evidence type="ECO:0000256" key="3">
    <source>
        <dbReference type="SAM" id="MobiDB-lite"/>
    </source>
</evidence>
<dbReference type="Proteomes" id="UP000000784">
    <property type="component" value="Chromosome"/>
</dbReference>
<comment type="similarity">
    <text evidence="1">Belongs to the nitroreductase family.</text>
</comment>
<evidence type="ECO:0000259" key="4">
    <source>
        <dbReference type="Pfam" id="PF00881"/>
    </source>
</evidence>
<dbReference type="PANTHER" id="PTHR43673">
    <property type="entry name" value="NAD(P)H NITROREDUCTASE YDGI-RELATED"/>
    <property type="match status" value="1"/>
</dbReference>
<accession>A9BR36</accession>
<protein>
    <submittedName>
        <fullName evidence="5">Nitroreductase</fullName>
    </submittedName>
</protein>
<proteinExistence type="inferred from homology"/>
<reference evidence="5 6" key="1">
    <citation type="journal article" date="2004" name="Appl. Environ. Microbiol.">
        <title>Mineralization of individual congeners of linear alkylbenzenesulfonate by defined pairs of heterotrophic bacteria.</title>
        <authorList>
            <person name="Schleheck D."/>
            <person name="Knepper T.P."/>
            <person name="Fischer K."/>
            <person name="Cook A.M."/>
        </authorList>
    </citation>
    <scope>NUCLEOTIDE SEQUENCE [LARGE SCALE GENOMIC DNA]</scope>
    <source>
        <strain evidence="6">DSM 14801 / SPH-1</strain>
    </source>
</reference>
<dbReference type="CDD" id="cd02138">
    <property type="entry name" value="TdsD-like"/>
    <property type="match status" value="1"/>
</dbReference>
<evidence type="ECO:0000313" key="6">
    <source>
        <dbReference type="Proteomes" id="UP000000784"/>
    </source>
</evidence>
<dbReference type="Gene3D" id="3.40.109.10">
    <property type="entry name" value="NADH Oxidase"/>
    <property type="match status" value="1"/>
</dbReference>
<evidence type="ECO:0000256" key="2">
    <source>
        <dbReference type="ARBA" id="ARBA00023002"/>
    </source>
</evidence>
<dbReference type="GO" id="GO:0016491">
    <property type="term" value="F:oxidoreductase activity"/>
    <property type="evidence" value="ECO:0007669"/>
    <property type="project" value="UniProtKB-KW"/>
</dbReference>
<dbReference type="EMBL" id="CP000884">
    <property type="protein sequence ID" value="ABX32991.1"/>
    <property type="molecule type" value="Genomic_DNA"/>
</dbReference>
<dbReference type="eggNOG" id="COG0778">
    <property type="taxonomic scope" value="Bacteria"/>
</dbReference>
<keyword evidence="2" id="KW-0560">Oxidoreductase</keyword>
<evidence type="ECO:0000313" key="5">
    <source>
        <dbReference type="EMBL" id="ABX32991.1"/>
    </source>
</evidence>
<keyword evidence="6" id="KW-1185">Reference proteome</keyword>
<dbReference type="InterPro" id="IPR029479">
    <property type="entry name" value="Nitroreductase"/>
</dbReference>
<dbReference type="STRING" id="398578.Daci_0345"/>
<feature type="region of interest" description="Disordered" evidence="3">
    <location>
        <begin position="185"/>
        <end position="212"/>
    </location>
</feature>
<feature type="domain" description="Nitroreductase" evidence="4">
    <location>
        <begin position="40"/>
        <end position="176"/>
    </location>
</feature>
<dbReference type="Pfam" id="PF00881">
    <property type="entry name" value="Nitroreductase"/>
    <property type="match status" value="1"/>
</dbReference>